<dbReference type="AlphaFoldDB" id="A0A8C5MT78"/>
<proteinExistence type="predicted"/>
<feature type="domain" description="Wilm's tumour protein N-terminal" evidence="1">
    <location>
        <begin position="1"/>
        <end position="108"/>
    </location>
</feature>
<organism evidence="2 3">
    <name type="scientific">Leptobrachium leishanense</name>
    <name type="common">Leishan spiny toad</name>
    <dbReference type="NCBI Taxonomy" id="445787"/>
    <lineage>
        <taxon>Eukaryota</taxon>
        <taxon>Metazoa</taxon>
        <taxon>Chordata</taxon>
        <taxon>Craniata</taxon>
        <taxon>Vertebrata</taxon>
        <taxon>Euteleostomi</taxon>
        <taxon>Amphibia</taxon>
        <taxon>Batrachia</taxon>
        <taxon>Anura</taxon>
        <taxon>Pelobatoidea</taxon>
        <taxon>Megophryidae</taxon>
        <taxon>Leptobrachium</taxon>
    </lineage>
</organism>
<dbReference type="GO" id="GO:0005634">
    <property type="term" value="C:nucleus"/>
    <property type="evidence" value="ECO:0007669"/>
    <property type="project" value="UniProtKB-SubCell"/>
</dbReference>
<reference evidence="2" key="1">
    <citation type="submission" date="2025-08" db="UniProtKB">
        <authorList>
            <consortium name="Ensembl"/>
        </authorList>
    </citation>
    <scope>IDENTIFICATION</scope>
</reference>
<dbReference type="GO" id="GO:0003677">
    <property type="term" value="F:DNA binding"/>
    <property type="evidence" value="ECO:0007669"/>
    <property type="project" value="UniProtKB-KW"/>
</dbReference>
<evidence type="ECO:0000313" key="2">
    <source>
        <dbReference type="Ensembl" id="ENSLLEP00000017467.1"/>
    </source>
</evidence>
<dbReference type="Pfam" id="PF02165">
    <property type="entry name" value="WT1"/>
    <property type="match status" value="1"/>
</dbReference>
<sequence length="159" mass="17695">MGSYVQDLNGLLPRVLPSSCNMAVSCPGPPFPPGAPYSLLALQSIKQEQGWNIESQEGQCLSAFTLHFSGQFSQAPKPPSQASSSQPRMFTYISNYLENKQGIRNQGMIHFILPALPTGQPLGHLYFIPPTHRILYYQSYIKSNFWCTYILHDPQAASC</sequence>
<dbReference type="GO" id="GO:0005737">
    <property type="term" value="C:cytoplasm"/>
    <property type="evidence" value="ECO:0007669"/>
    <property type="project" value="UniProtKB-SubCell"/>
</dbReference>
<dbReference type="Proteomes" id="UP000694569">
    <property type="component" value="Unplaced"/>
</dbReference>
<accession>A0A8C5MT78</accession>
<evidence type="ECO:0000259" key="1">
    <source>
        <dbReference type="Pfam" id="PF02165"/>
    </source>
</evidence>
<keyword evidence="3" id="KW-1185">Reference proteome</keyword>
<dbReference type="GO" id="GO:0006355">
    <property type="term" value="P:regulation of DNA-templated transcription"/>
    <property type="evidence" value="ECO:0007669"/>
    <property type="project" value="InterPro"/>
</dbReference>
<dbReference type="InterPro" id="IPR000976">
    <property type="entry name" value="Wilms_tumour_N"/>
</dbReference>
<dbReference type="Ensembl" id="ENSLLET00000018132.1">
    <property type="protein sequence ID" value="ENSLLEP00000017467.1"/>
    <property type="gene ID" value="ENSLLEG00000011113.1"/>
</dbReference>
<evidence type="ECO:0000313" key="3">
    <source>
        <dbReference type="Proteomes" id="UP000694569"/>
    </source>
</evidence>
<name>A0A8C5MT78_9ANUR</name>
<protein>
    <recommendedName>
        <fullName evidence="1">Wilm's tumour protein N-terminal domain-containing protein</fullName>
    </recommendedName>
</protein>
<reference evidence="2" key="2">
    <citation type="submission" date="2025-09" db="UniProtKB">
        <authorList>
            <consortium name="Ensembl"/>
        </authorList>
    </citation>
    <scope>IDENTIFICATION</scope>
</reference>